<gene>
    <name evidence="1" type="ordered locus">Rta_01730</name>
</gene>
<evidence type="ECO:0000313" key="2">
    <source>
        <dbReference type="Proteomes" id="UP000008385"/>
    </source>
</evidence>
<evidence type="ECO:0000313" key="1">
    <source>
        <dbReference type="EMBL" id="AEG91237.1"/>
    </source>
</evidence>
<protein>
    <recommendedName>
        <fullName evidence="3">DUF2783 domain-containing protein</fullName>
    </recommendedName>
</protein>
<name>F5Y3V9_RAMTT</name>
<dbReference type="AlphaFoldDB" id="F5Y3V9"/>
<dbReference type="EMBL" id="CP000245">
    <property type="protein sequence ID" value="AEG91237.1"/>
    <property type="molecule type" value="Genomic_DNA"/>
</dbReference>
<organism evidence="1 2">
    <name type="scientific">Ramlibacter tataouinensis (strain ATCC BAA-407 / DSM 14655 / LMG 21543 / TTB310)</name>
    <dbReference type="NCBI Taxonomy" id="365046"/>
    <lineage>
        <taxon>Bacteria</taxon>
        <taxon>Pseudomonadati</taxon>
        <taxon>Pseudomonadota</taxon>
        <taxon>Betaproteobacteria</taxon>
        <taxon>Burkholderiales</taxon>
        <taxon>Comamonadaceae</taxon>
        <taxon>Ramlibacter</taxon>
    </lineage>
</organism>
<dbReference type="RefSeq" id="WP_013899470.1">
    <property type="nucleotide sequence ID" value="NC_015677.1"/>
</dbReference>
<evidence type="ECO:0008006" key="3">
    <source>
        <dbReference type="Google" id="ProtNLM"/>
    </source>
</evidence>
<reference evidence="1 2" key="2">
    <citation type="journal article" date="2011" name="PLoS ONE">
        <title>The Cyst-Dividing Bacterium Ramlibacter tataouinensis TTB310 Genome Reveals a Well-Stocked Toolbox for Adaptation to a Desert Environment.</title>
        <authorList>
            <person name="De Luca G."/>
            <person name="Barakat M."/>
            <person name="Ortet P."/>
            <person name="Fochesato S."/>
            <person name="Jourlin-Castelli C."/>
            <person name="Ansaldi M."/>
            <person name="Py B."/>
            <person name="Fichant G."/>
            <person name="Coutinho P.M."/>
            <person name="Voulhoux R."/>
            <person name="Bastien O."/>
            <person name="Marechal E."/>
            <person name="Henrissat B."/>
            <person name="Quentin Y."/>
            <person name="Noirot P."/>
            <person name="Filloux A."/>
            <person name="Mejean V."/>
            <person name="Dubow M.S."/>
            <person name="Barras F."/>
            <person name="Barbe V."/>
            <person name="Weissenbach J."/>
            <person name="Mihalcescu I."/>
            <person name="Vermeglio A."/>
            <person name="Achouak W."/>
            <person name="Heulin T."/>
        </authorList>
    </citation>
    <scope>NUCLEOTIDE SEQUENCE [LARGE SCALE GENOMIC DNA]</scope>
    <source>
        <strain evidence="2">ATCC BAA-407 / DSM 14655 / LMG 21543 / TTB310</strain>
    </source>
</reference>
<dbReference type="STRING" id="365046.Rta_01730"/>
<reference evidence="2" key="1">
    <citation type="submission" date="2006-01" db="EMBL/GenBank/DDBJ databases">
        <title>Genome of the cyst-dividing bacterium Ramlibacter tataouinensis.</title>
        <authorList>
            <person name="Barakat M."/>
            <person name="Ortet P."/>
            <person name="De Luca G."/>
            <person name="Jourlin-Castelli C."/>
            <person name="Ansaldi M."/>
            <person name="Py B."/>
            <person name="Fichant G."/>
            <person name="Coutinho P."/>
            <person name="Voulhoux R."/>
            <person name="Bastien O."/>
            <person name="Roy S."/>
            <person name="Marechal E."/>
            <person name="Henrissat B."/>
            <person name="Quentin Y."/>
            <person name="Noirot P."/>
            <person name="Filloux A."/>
            <person name="Mejean V."/>
            <person name="DuBow M."/>
            <person name="Barras F."/>
            <person name="Heulin T."/>
        </authorList>
    </citation>
    <scope>NUCLEOTIDE SEQUENCE [LARGE SCALE GENOMIC DNA]</scope>
    <source>
        <strain evidence="2">ATCC BAA-407 / DSM 14655 / LMG 21543 / TTB310</strain>
    </source>
</reference>
<accession>F5Y3V9</accession>
<sequence>MPTTDLDAVYTALAQAVQAAGPRSELFLAMLSLRLVARLQDAPVAMDAIRQTIDELAAHGDIATPATATSLPDNP</sequence>
<dbReference type="OrthoDB" id="8705843at2"/>
<keyword evidence="2" id="KW-1185">Reference proteome</keyword>
<dbReference type="KEGG" id="rta:Rta_01730"/>
<dbReference type="Proteomes" id="UP000008385">
    <property type="component" value="Chromosome"/>
</dbReference>
<dbReference type="HOGENOM" id="CLU_2668461_0_0_4"/>
<proteinExistence type="predicted"/>